<keyword evidence="2" id="KW-1015">Disulfide bond</keyword>
<name>A0A2W2GPH2_9ACTN</name>
<dbReference type="PROSITE" id="PS50240">
    <property type="entry name" value="TRYPSIN_DOM"/>
    <property type="match status" value="1"/>
</dbReference>
<comment type="similarity">
    <text evidence="1">Belongs to the peptidase S1 family.</text>
</comment>
<accession>A0A2W2GPH2</accession>
<feature type="domain" description="Peptidase S1" evidence="5">
    <location>
        <begin position="81"/>
        <end position="304"/>
    </location>
</feature>
<protein>
    <submittedName>
        <fullName evidence="6">Serine protease</fullName>
    </submittedName>
</protein>
<dbReference type="PANTHER" id="PTHR24276">
    <property type="entry name" value="POLYSERASE-RELATED"/>
    <property type="match status" value="1"/>
</dbReference>
<feature type="transmembrane region" description="Helical" evidence="4">
    <location>
        <begin position="59"/>
        <end position="82"/>
    </location>
</feature>
<keyword evidence="4" id="KW-1133">Transmembrane helix</keyword>
<dbReference type="GO" id="GO:0004252">
    <property type="term" value="F:serine-type endopeptidase activity"/>
    <property type="evidence" value="ECO:0007669"/>
    <property type="project" value="InterPro"/>
</dbReference>
<dbReference type="EMBL" id="POUA01000044">
    <property type="protein sequence ID" value="PZG51426.1"/>
    <property type="molecule type" value="Genomic_DNA"/>
</dbReference>
<evidence type="ECO:0000313" key="6">
    <source>
        <dbReference type="EMBL" id="PZG51426.1"/>
    </source>
</evidence>
<evidence type="ECO:0000259" key="5">
    <source>
        <dbReference type="PROSITE" id="PS50240"/>
    </source>
</evidence>
<dbReference type="InterPro" id="IPR043504">
    <property type="entry name" value="Peptidase_S1_PA_chymotrypsin"/>
</dbReference>
<dbReference type="InterPro" id="IPR001254">
    <property type="entry name" value="Trypsin_dom"/>
</dbReference>
<dbReference type="PRINTS" id="PR00722">
    <property type="entry name" value="CHYMOTRYPSIN"/>
</dbReference>
<reference evidence="6 7" key="1">
    <citation type="submission" date="2018-01" db="EMBL/GenBank/DDBJ databases">
        <title>Draft genome sequence of Sphaerisporangium sp. 7K107.</title>
        <authorList>
            <person name="Sahin N."/>
            <person name="Saygin H."/>
            <person name="Ay H."/>
        </authorList>
    </citation>
    <scope>NUCLEOTIDE SEQUENCE [LARGE SCALE GENOMIC DNA]</scope>
    <source>
        <strain evidence="6 7">7K107</strain>
    </source>
</reference>
<sequence>MDGLGRRPPWPAPSGRWPGPLSRIPEDLESHGSPRKPTEAHGSPRKPTEEEGVMRKLRLVIALCVSALAVLLGGAMPAQAIIGGQDATSPYSFMTSLQSGGEHFCGGSLVAPSWVVTAYHCVVKYENAPQDLTLRIGSLDWDSGGSTRGVSQVVLYPGGKPNAHDLALLKLDQPLANVPVRIGVRPAEGSPARLIGWGCRRPGQAFCSPPEVLQQLDSTVRPASDCAAAENPIDPASEICTGNPEAQAGPCKNDSGGPLLVPDDNGTWRLLGAFSRMYDTFCQEYKGIYTDVAAHRTWIESVTGPLS</sequence>
<dbReference type="InterPro" id="IPR050430">
    <property type="entry name" value="Peptidase_S1"/>
</dbReference>
<dbReference type="PANTHER" id="PTHR24276:SF98">
    <property type="entry name" value="FI18310P1-RELATED"/>
    <property type="match status" value="1"/>
</dbReference>
<dbReference type="SUPFAM" id="SSF50494">
    <property type="entry name" value="Trypsin-like serine proteases"/>
    <property type="match status" value="1"/>
</dbReference>
<evidence type="ECO:0000256" key="1">
    <source>
        <dbReference type="ARBA" id="ARBA00007664"/>
    </source>
</evidence>
<dbReference type="Proteomes" id="UP000248544">
    <property type="component" value="Unassembled WGS sequence"/>
</dbReference>
<dbReference type="AlphaFoldDB" id="A0A2W2GPH2"/>
<evidence type="ECO:0000256" key="2">
    <source>
        <dbReference type="ARBA" id="ARBA00023157"/>
    </source>
</evidence>
<evidence type="ECO:0000313" key="7">
    <source>
        <dbReference type="Proteomes" id="UP000248544"/>
    </source>
</evidence>
<comment type="caution">
    <text evidence="6">The sequence shown here is derived from an EMBL/GenBank/DDBJ whole genome shotgun (WGS) entry which is preliminary data.</text>
</comment>
<dbReference type="SMART" id="SM00020">
    <property type="entry name" value="Tryp_SPc"/>
    <property type="match status" value="1"/>
</dbReference>
<gene>
    <name evidence="6" type="ORF">C1I98_08570</name>
</gene>
<keyword evidence="4" id="KW-0472">Membrane</keyword>
<dbReference type="Gene3D" id="2.40.10.10">
    <property type="entry name" value="Trypsin-like serine proteases"/>
    <property type="match status" value="1"/>
</dbReference>
<feature type="region of interest" description="Disordered" evidence="3">
    <location>
        <begin position="1"/>
        <end position="51"/>
    </location>
</feature>
<keyword evidence="6" id="KW-0378">Hydrolase</keyword>
<keyword evidence="7" id="KW-1185">Reference proteome</keyword>
<feature type="compositionally biased region" description="Basic and acidic residues" evidence="3">
    <location>
        <begin position="24"/>
        <end position="39"/>
    </location>
</feature>
<evidence type="ECO:0000256" key="4">
    <source>
        <dbReference type="SAM" id="Phobius"/>
    </source>
</evidence>
<dbReference type="CDD" id="cd00190">
    <property type="entry name" value="Tryp_SPc"/>
    <property type="match status" value="1"/>
</dbReference>
<keyword evidence="4" id="KW-0812">Transmembrane</keyword>
<organism evidence="6 7">
    <name type="scientific">Spongiactinospora gelatinilytica</name>
    <dbReference type="NCBI Taxonomy" id="2666298"/>
    <lineage>
        <taxon>Bacteria</taxon>
        <taxon>Bacillati</taxon>
        <taxon>Actinomycetota</taxon>
        <taxon>Actinomycetes</taxon>
        <taxon>Streptosporangiales</taxon>
        <taxon>Streptosporangiaceae</taxon>
        <taxon>Spongiactinospora</taxon>
    </lineage>
</organism>
<evidence type="ECO:0000256" key="3">
    <source>
        <dbReference type="SAM" id="MobiDB-lite"/>
    </source>
</evidence>
<dbReference type="Pfam" id="PF00089">
    <property type="entry name" value="Trypsin"/>
    <property type="match status" value="1"/>
</dbReference>
<proteinExistence type="inferred from homology"/>
<dbReference type="InterPro" id="IPR001314">
    <property type="entry name" value="Peptidase_S1A"/>
</dbReference>
<dbReference type="GO" id="GO:0006508">
    <property type="term" value="P:proteolysis"/>
    <property type="evidence" value="ECO:0007669"/>
    <property type="project" value="UniProtKB-KW"/>
</dbReference>
<dbReference type="InterPro" id="IPR009003">
    <property type="entry name" value="Peptidase_S1_PA"/>
</dbReference>
<keyword evidence="6" id="KW-0645">Protease</keyword>